<proteinExistence type="predicted"/>
<keyword evidence="2" id="KW-1185">Reference proteome</keyword>
<gene>
    <name evidence="1" type="ORF">GMOD_00002064</name>
</gene>
<organism evidence="1 2">
    <name type="scientific">Pyrenophora seminiperda CCB06</name>
    <dbReference type="NCBI Taxonomy" id="1302712"/>
    <lineage>
        <taxon>Eukaryota</taxon>
        <taxon>Fungi</taxon>
        <taxon>Dikarya</taxon>
        <taxon>Ascomycota</taxon>
        <taxon>Pezizomycotina</taxon>
        <taxon>Dothideomycetes</taxon>
        <taxon>Pleosporomycetidae</taxon>
        <taxon>Pleosporales</taxon>
        <taxon>Pleosporineae</taxon>
        <taxon>Pleosporaceae</taxon>
        <taxon>Pyrenophora</taxon>
    </lineage>
</organism>
<dbReference type="Proteomes" id="UP000265663">
    <property type="component" value="Unassembled WGS sequence"/>
</dbReference>
<dbReference type="EMBL" id="KE747809">
    <property type="protein sequence ID" value="RMZ66704.1"/>
    <property type="molecule type" value="Genomic_DNA"/>
</dbReference>
<accession>A0A3M7LWW1</accession>
<reference evidence="1 2" key="1">
    <citation type="journal article" date="2014" name="PLoS ONE">
        <title>De novo Genome Assembly of the Fungal Plant Pathogen Pyrenophora semeniperda.</title>
        <authorList>
            <person name="Soliai M.M."/>
            <person name="Meyer S.E."/>
            <person name="Udall J.A."/>
            <person name="Elzinga D.E."/>
            <person name="Hermansen R.A."/>
            <person name="Bodily P.M."/>
            <person name="Hart A.A."/>
            <person name="Coleman C.E."/>
        </authorList>
    </citation>
    <scope>NUCLEOTIDE SEQUENCE [LARGE SCALE GENOMIC DNA]</scope>
    <source>
        <strain evidence="1 2">CCB06</strain>
        <tissue evidence="1">Mycelium</tissue>
    </source>
</reference>
<sequence length="98" mass="10610">MDRALDALNGLFTAQHDVKSFVVTMLYSTTWPRRLGDRRLTVSNCYSTALGHLISTMCLALRLTNSQTLQPAHAKAGDDGEGGPFAHPRAFFSVGSLG</sequence>
<evidence type="ECO:0000313" key="1">
    <source>
        <dbReference type="EMBL" id="RMZ66704.1"/>
    </source>
</evidence>
<evidence type="ECO:0000313" key="2">
    <source>
        <dbReference type="Proteomes" id="UP000265663"/>
    </source>
</evidence>
<dbReference type="AlphaFoldDB" id="A0A3M7LWW1"/>
<name>A0A3M7LWW1_9PLEO</name>
<protein>
    <submittedName>
        <fullName evidence="1">Uncharacterized protein</fullName>
    </submittedName>
</protein>